<feature type="compositionally biased region" description="Polar residues" evidence="1">
    <location>
        <begin position="36"/>
        <end position="51"/>
    </location>
</feature>
<evidence type="ECO:0000313" key="4">
    <source>
        <dbReference type="Proteomes" id="UP001201812"/>
    </source>
</evidence>
<accession>A0AAD4MY26</accession>
<feature type="signal peptide" evidence="2">
    <location>
        <begin position="1"/>
        <end position="16"/>
    </location>
</feature>
<feature type="compositionally biased region" description="Basic and acidic residues" evidence="1">
    <location>
        <begin position="160"/>
        <end position="189"/>
    </location>
</feature>
<feature type="chain" id="PRO_5041988552" evidence="2">
    <location>
        <begin position="17"/>
        <end position="244"/>
    </location>
</feature>
<evidence type="ECO:0000256" key="2">
    <source>
        <dbReference type="SAM" id="SignalP"/>
    </source>
</evidence>
<keyword evidence="4" id="KW-1185">Reference proteome</keyword>
<protein>
    <submittedName>
        <fullName evidence="3">Uncharacterized protein</fullName>
    </submittedName>
</protein>
<feature type="compositionally biased region" description="Basic and acidic residues" evidence="1">
    <location>
        <begin position="68"/>
        <end position="81"/>
    </location>
</feature>
<keyword evidence="2" id="KW-0732">Signal</keyword>
<organism evidence="3 4">
    <name type="scientific">Ditylenchus destructor</name>
    <dbReference type="NCBI Taxonomy" id="166010"/>
    <lineage>
        <taxon>Eukaryota</taxon>
        <taxon>Metazoa</taxon>
        <taxon>Ecdysozoa</taxon>
        <taxon>Nematoda</taxon>
        <taxon>Chromadorea</taxon>
        <taxon>Rhabditida</taxon>
        <taxon>Tylenchina</taxon>
        <taxon>Tylenchomorpha</taxon>
        <taxon>Sphaerularioidea</taxon>
        <taxon>Anguinidae</taxon>
        <taxon>Anguininae</taxon>
        <taxon>Ditylenchus</taxon>
    </lineage>
</organism>
<feature type="region of interest" description="Disordered" evidence="1">
    <location>
        <begin position="24"/>
        <end position="189"/>
    </location>
</feature>
<dbReference type="AlphaFoldDB" id="A0AAD4MY26"/>
<dbReference type="Proteomes" id="UP001201812">
    <property type="component" value="Unassembled WGS sequence"/>
</dbReference>
<proteinExistence type="predicted"/>
<evidence type="ECO:0000313" key="3">
    <source>
        <dbReference type="EMBL" id="KAI1707333.1"/>
    </source>
</evidence>
<feature type="compositionally biased region" description="Basic and acidic residues" evidence="1">
    <location>
        <begin position="116"/>
        <end position="132"/>
    </location>
</feature>
<gene>
    <name evidence="3" type="ORF">DdX_12429</name>
</gene>
<reference evidence="3" key="1">
    <citation type="submission" date="2022-01" db="EMBL/GenBank/DDBJ databases">
        <title>Genome Sequence Resource for Two Populations of Ditylenchus destructor, the Migratory Endoparasitic Phytonematode.</title>
        <authorList>
            <person name="Zhang H."/>
            <person name="Lin R."/>
            <person name="Xie B."/>
        </authorList>
    </citation>
    <scope>NUCLEOTIDE SEQUENCE</scope>
    <source>
        <strain evidence="3">BazhouSP</strain>
    </source>
</reference>
<dbReference type="EMBL" id="JAKKPZ010000041">
    <property type="protein sequence ID" value="KAI1707333.1"/>
    <property type="molecule type" value="Genomic_DNA"/>
</dbReference>
<comment type="caution">
    <text evidence="3">The sequence shown here is derived from an EMBL/GenBank/DDBJ whole genome shotgun (WGS) entry which is preliminary data.</text>
</comment>
<name>A0AAD4MY26_9BILA</name>
<evidence type="ECO:0000256" key="1">
    <source>
        <dbReference type="SAM" id="MobiDB-lite"/>
    </source>
</evidence>
<sequence>MKVVYVTLLILTIVAAETNPTLLSDEHHDTDLEQEPTPNSYEQVETKTTQLKHTEYGTLPMTNSEGNFKSKPEKSENDPVEKVPQSESEHKNGFSEPETQNSLAEETTPEISLLTRRSENETDNEKLEKMREEEEQLEGEEEKVRQRMKILNEAEAQANIEREQQEMTSMKEENIKKEHEKEKEKIEAGGKIEEKKLGKITEKGKASEEIDETKAKEKEDVYNFVCKYLGFTDLPFCQSYTSIN</sequence>